<protein>
    <submittedName>
        <fullName evidence="2">Ankyrin repeat-containing protein</fullName>
    </submittedName>
</protein>
<dbReference type="Pfam" id="PF06985">
    <property type="entry name" value="HET"/>
    <property type="match status" value="1"/>
</dbReference>
<accession>A0ABR1S2U0</accession>
<proteinExistence type="predicted"/>
<comment type="caution">
    <text evidence="2">The sequence shown here is derived from an EMBL/GenBank/DDBJ whole genome shotgun (WGS) entry which is preliminary data.</text>
</comment>
<feature type="domain" description="Heterokaryon incompatibility" evidence="1">
    <location>
        <begin position="26"/>
        <end position="114"/>
    </location>
</feature>
<dbReference type="PANTHER" id="PTHR10622">
    <property type="entry name" value="HET DOMAIN-CONTAINING PROTEIN"/>
    <property type="match status" value="1"/>
</dbReference>
<dbReference type="InterPro" id="IPR010730">
    <property type="entry name" value="HET"/>
</dbReference>
<name>A0ABR1S2U0_9PEZI</name>
<sequence length="570" mass="63383">MRFINTTTFKFHELSDSDVRNLKNGYSILSHRWTWGSGEITYNDVLAMDTKVEAKGGFPKLAGACAVAKTLGYGLIWDDTCCINKTDSVELGEAINSMYRWYAESDVCIAFLEDVVSLELIENSEWFSRGWTLQELIAPKRVRFYDSNWEFLGDKASLADVLTRKTGIPADVLRNEKPPQACSVAQRMSWAAMRTTGRLEDRAYSLMGLFDINMPMIYGEREQAFGRLQQQIIAKSTDESIFAWDLDLLESGTREIRHLHTGMLASSPACFARCGDLVSLGSSRGFHINQFGLNIALPSTQISPPLGIYRSTLKVGKASATGKQFALFLLQFGESRYARVCSGQGESSVLTDIVPQDLIQFSIPAPISTEPLRIFPGLWLRQFSYNPKVCYSAILERDGTWQVDRMKLPGGEDRTVGIIQLVRHSVGPFWIKLGFGPSSQPMCCVVVPLSKQGNHAISDYMRTQATDLQRTPPGSVARKHHIIFDSDWTEPGGKAMLGVPPDSYESKTAAGSLDGGGFDFTYKAPNSEVSVSARLVPNMDWTSEGREIWAIDIVCDNSSLSPDHDNCWFC</sequence>
<reference evidence="2 3" key="1">
    <citation type="submission" date="2023-01" db="EMBL/GenBank/DDBJ databases">
        <title>Analysis of 21 Apiospora genomes using comparative genomics revels a genus with tremendous synthesis potential of carbohydrate active enzymes and secondary metabolites.</title>
        <authorList>
            <person name="Sorensen T."/>
        </authorList>
    </citation>
    <scope>NUCLEOTIDE SEQUENCE [LARGE SCALE GENOMIC DNA]</scope>
    <source>
        <strain evidence="2 3">CBS 33761</strain>
    </source>
</reference>
<evidence type="ECO:0000259" key="1">
    <source>
        <dbReference type="Pfam" id="PF06985"/>
    </source>
</evidence>
<evidence type="ECO:0000313" key="2">
    <source>
        <dbReference type="EMBL" id="KAK8024453.1"/>
    </source>
</evidence>
<organism evidence="2 3">
    <name type="scientific">Apiospora rasikravindrae</name>
    <dbReference type="NCBI Taxonomy" id="990691"/>
    <lineage>
        <taxon>Eukaryota</taxon>
        <taxon>Fungi</taxon>
        <taxon>Dikarya</taxon>
        <taxon>Ascomycota</taxon>
        <taxon>Pezizomycotina</taxon>
        <taxon>Sordariomycetes</taxon>
        <taxon>Xylariomycetidae</taxon>
        <taxon>Amphisphaeriales</taxon>
        <taxon>Apiosporaceae</taxon>
        <taxon>Apiospora</taxon>
    </lineage>
</organism>
<dbReference type="PANTHER" id="PTHR10622:SF12">
    <property type="entry name" value="HET DOMAIN-CONTAINING PROTEIN"/>
    <property type="match status" value="1"/>
</dbReference>
<dbReference type="Proteomes" id="UP001444661">
    <property type="component" value="Unassembled WGS sequence"/>
</dbReference>
<gene>
    <name evidence="2" type="ORF">PG993_012519</name>
</gene>
<dbReference type="EMBL" id="JAQQWK010000011">
    <property type="protein sequence ID" value="KAK8024453.1"/>
    <property type="molecule type" value="Genomic_DNA"/>
</dbReference>
<evidence type="ECO:0000313" key="3">
    <source>
        <dbReference type="Proteomes" id="UP001444661"/>
    </source>
</evidence>
<keyword evidence="3" id="KW-1185">Reference proteome</keyword>